<sequence length="302" mass="35271">DETPQPLAGLDFAVLPRPLAGLPLFVKFDTDYDHIWRDEGLKGNSVSFTPELSYPMWLGPYLEFEPSVSFTRDTQWIDNDHEDIDEQSRDVYQMQAKLSTALERSFDIEHGDVKRLKHKVSPSLTYNFRVHKDEDRDGPWFEQIDAEGKVNQVTLSIENFLDARKEDDKGEVTYAQWCSFSLSQGYDIDEARGDEEPYRKKETFEPLVGILTFMPFFYDLHLYTEARWDHYDNNFSFADLSLELTVDRSGGREDSYEIDYQYVKGENDSINYRLNINLLYGFSAGTSLKRDFDLRHSIESSY</sequence>
<reference evidence="1" key="1">
    <citation type="journal article" date="2014" name="Front. Microbiol.">
        <title>High frequency of phylogenetically diverse reductive dehalogenase-homologous genes in deep subseafloor sedimentary metagenomes.</title>
        <authorList>
            <person name="Kawai M."/>
            <person name="Futagami T."/>
            <person name="Toyoda A."/>
            <person name="Takaki Y."/>
            <person name="Nishi S."/>
            <person name="Hori S."/>
            <person name="Arai W."/>
            <person name="Tsubouchi T."/>
            <person name="Morono Y."/>
            <person name="Uchiyama I."/>
            <person name="Ito T."/>
            <person name="Fujiyama A."/>
            <person name="Inagaki F."/>
            <person name="Takami H."/>
        </authorList>
    </citation>
    <scope>NUCLEOTIDE SEQUENCE</scope>
    <source>
        <strain evidence="1">Expedition CK06-06</strain>
    </source>
</reference>
<evidence type="ECO:0000313" key="1">
    <source>
        <dbReference type="EMBL" id="GAI66196.1"/>
    </source>
</evidence>
<organism evidence="1">
    <name type="scientific">marine sediment metagenome</name>
    <dbReference type="NCBI Taxonomy" id="412755"/>
    <lineage>
        <taxon>unclassified sequences</taxon>
        <taxon>metagenomes</taxon>
        <taxon>ecological metagenomes</taxon>
    </lineage>
</organism>
<feature type="non-terminal residue" evidence="1">
    <location>
        <position position="1"/>
    </location>
</feature>
<gene>
    <name evidence="1" type="ORF">S12H4_02343</name>
</gene>
<dbReference type="EMBL" id="BARW01000565">
    <property type="protein sequence ID" value="GAI66196.1"/>
    <property type="molecule type" value="Genomic_DNA"/>
</dbReference>
<proteinExistence type="predicted"/>
<name>X1RGT7_9ZZZZ</name>
<comment type="caution">
    <text evidence="1">The sequence shown here is derived from an EMBL/GenBank/DDBJ whole genome shotgun (WGS) entry which is preliminary data.</text>
</comment>
<protein>
    <submittedName>
        <fullName evidence="1">Uncharacterized protein</fullName>
    </submittedName>
</protein>
<accession>X1RGT7</accession>
<dbReference type="AlphaFoldDB" id="X1RGT7"/>